<organism evidence="4 5">
    <name type="scientific">Oxalicibacterium faecigallinarum</name>
    <dbReference type="NCBI Taxonomy" id="573741"/>
    <lineage>
        <taxon>Bacteria</taxon>
        <taxon>Pseudomonadati</taxon>
        <taxon>Pseudomonadota</taxon>
        <taxon>Betaproteobacteria</taxon>
        <taxon>Burkholderiales</taxon>
        <taxon>Oxalobacteraceae</taxon>
        <taxon>Oxalicibacterium</taxon>
    </lineage>
</organism>
<feature type="compositionally biased region" description="Polar residues" evidence="1">
    <location>
        <begin position="256"/>
        <end position="269"/>
    </location>
</feature>
<evidence type="ECO:0000256" key="1">
    <source>
        <dbReference type="SAM" id="MobiDB-lite"/>
    </source>
</evidence>
<dbReference type="AlphaFoldDB" id="A0A8J3F3W3"/>
<feature type="region of interest" description="Disordered" evidence="1">
    <location>
        <begin position="238"/>
        <end position="270"/>
    </location>
</feature>
<feature type="region of interest" description="Disordered" evidence="1">
    <location>
        <begin position="181"/>
        <end position="218"/>
    </location>
</feature>
<proteinExistence type="predicted"/>
<keyword evidence="3" id="KW-0732">Signal</keyword>
<dbReference type="PROSITE" id="PS51257">
    <property type="entry name" value="PROKAR_LIPOPROTEIN"/>
    <property type="match status" value="1"/>
</dbReference>
<protein>
    <submittedName>
        <fullName evidence="4">Uncharacterized protein</fullName>
    </submittedName>
</protein>
<feature type="compositionally biased region" description="Low complexity" evidence="1">
    <location>
        <begin position="238"/>
        <end position="247"/>
    </location>
</feature>
<feature type="chain" id="PRO_5035191409" evidence="3">
    <location>
        <begin position="27"/>
        <end position="423"/>
    </location>
</feature>
<evidence type="ECO:0000313" key="4">
    <source>
        <dbReference type="EMBL" id="GGI21069.1"/>
    </source>
</evidence>
<keyword evidence="2" id="KW-1133">Transmembrane helix</keyword>
<keyword evidence="5" id="KW-1185">Reference proteome</keyword>
<evidence type="ECO:0000256" key="2">
    <source>
        <dbReference type="SAM" id="Phobius"/>
    </source>
</evidence>
<feature type="region of interest" description="Disordered" evidence="1">
    <location>
        <begin position="296"/>
        <end position="325"/>
    </location>
</feature>
<dbReference type="EMBL" id="BMDI01000003">
    <property type="protein sequence ID" value="GGI21069.1"/>
    <property type="molecule type" value="Genomic_DNA"/>
</dbReference>
<keyword evidence="2" id="KW-0812">Transmembrane</keyword>
<feature type="transmembrane region" description="Helical" evidence="2">
    <location>
        <begin position="401"/>
        <end position="418"/>
    </location>
</feature>
<feature type="compositionally biased region" description="Low complexity" evidence="1">
    <location>
        <begin position="187"/>
        <end position="201"/>
    </location>
</feature>
<keyword evidence="2" id="KW-0472">Membrane</keyword>
<dbReference type="Proteomes" id="UP000642180">
    <property type="component" value="Unassembled WGS sequence"/>
</dbReference>
<accession>A0A8J3F3W3</accession>
<evidence type="ECO:0000256" key="3">
    <source>
        <dbReference type="SAM" id="SignalP"/>
    </source>
</evidence>
<reference evidence="5" key="1">
    <citation type="journal article" date="2019" name="Int. J. Syst. Evol. Microbiol.">
        <title>The Global Catalogue of Microorganisms (GCM) 10K type strain sequencing project: providing services to taxonomists for standard genome sequencing and annotation.</title>
        <authorList>
            <consortium name="The Broad Institute Genomics Platform"/>
            <consortium name="The Broad Institute Genome Sequencing Center for Infectious Disease"/>
            <person name="Wu L."/>
            <person name="Ma J."/>
        </authorList>
    </citation>
    <scope>NUCLEOTIDE SEQUENCE [LARGE SCALE GENOMIC DNA]</scope>
    <source>
        <strain evidence="5">CCM 2767</strain>
    </source>
</reference>
<feature type="signal peptide" evidence="3">
    <location>
        <begin position="1"/>
        <end position="26"/>
    </location>
</feature>
<name>A0A8J3F3W3_9BURK</name>
<evidence type="ECO:0000313" key="5">
    <source>
        <dbReference type="Proteomes" id="UP000642180"/>
    </source>
</evidence>
<comment type="caution">
    <text evidence="4">The sequence shown here is derived from an EMBL/GenBank/DDBJ whole genome shotgun (WGS) entry which is preliminary data.</text>
</comment>
<gene>
    <name evidence="4" type="ORF">GCM10008066_27220</name>
</gene>
<sequence>MRKFPICWWCILLAMITVTACNTASAQVVTYYTWRYGATPNYTPSGTVYQSPEAACAAAGAATGFTFTVGAAAGTNYNCNTSSGWSGYRALRQTTCNDLGMLQNGVCVAKPLPPQCTAGEFTRFTMVTGTGPISAATSSQGWEWPSSDGTCNVDFDTVEKCGSTTNADGVTKTFRCTFTGKKTGTATPTSESPPQSTTMPSDSKPEKVTPFNPQTGQGCPAGTTAIGVDSSGTSICAGSGTSPSTPTQTEVREPTVNVTNPDGSTSSTDVIRRTNADGSVTTTTINVNISPTGVKTTTTSTVTGNAPGGGAGKNDKANDDPKGNSPVATGELYAKKDKTFQTVFGAWKTSLETAPVVAAGKAFFTVNVSGGGCPSWSADVPYLNTTISMGDIFCGSTANSIYAVIKIGLLIGAAYMAFRMAFL</sequence>
<feature type="compositionally biased region" description="Basic and acidic residues" evidence="1">
    <location>
        <begin position="313"/>
        <end position="322"/>
    </location>
</feature>